<dbReference type="Proteomes" id="UP000220251">
    <property type="component" value="Unassembled WGS sequence"/>
</dbReference>
<sequence length="126" mass="13502">MIICDFNVPFRDVSVGTRAGLAFNHAVNCPAHVVKAIVEIVKLVFIAIACAVTLGKSPELNQYLKLTCVKGVIQIVDAAVSALGVFAPLNAMKWKAEAYQGIMSTTEDWFVGESLANGFAALNMRS</sequence>
<gene>
    <name evidence="1" type="ORF">ELAC_2095</name>
</gene>
<reference evidence="2" key="1">
    <citation type="submission" date="2015-06" db="EMBL/GenBank/DDBJ databases">
        <authorList>
            <person name="Bertelli C."/>
        </authorList>
    </citation>
    <scope>NUCLEOTIDE SEQUENCE [LARGE SCALE GENOMIC DNA]</scope>
    <source>
        <strain evidence="2">CRIB-30</strain>
    </source>
</reference>
<proteinExistence type="predicted"/>
<dbReference type="EMBL" id="CWGJ01000028">
    <property type="protein sequence ID" value="CRX39416.1"/>
    <property type="molecule type" value="Genomic_DNA"/>
</dbReference>
<evidence type="ECO:0000313" key="2">
    <source>
        <dbReference type="Proteomes" id="UP000220251"/>
    </source>
</evidence>
<protein>
    <submittedName>
        <fullName evidence="1">Uncharacterized protein</fullName>
    </submittedName>
</protein>
<name>A0A0H5DRS6_9BACT</name>
<keyword evidence="2" id="KW-1185">Reference proteome</keyword>
<dbReference type="AlphaFoldDB" id="A0A0H5DRS6"/>
<evidence type="ECO:0000313" key="1">
    <source>
        <dbReference type="EMBL" id="CRX39416.1"/>
    </source>
</evidence>
<organism evidence="1 2">
    <name type="scientific">Estrella lausannensis</name>
    <dbReference type="NCBI Taxonomy" id="483423"/>
    <lineage>
        <taxon>Bacteria</taxon>
        <taxon>Pseudomonadati</taxon>
        <taxon>Chlamydiota</taxon>
        <taxon>Chlamydiia</taxon>
        <taxon>Parachlamydiales</taxon>
        <taxon>Candidatus Criblamydiaceae</taxon>
        <taxon>Estrella</taxon>
    </lineage>
</organism>
<dbReference type="RefSeq" id="WP_098039283.1">
    <property type="nucleotide sequence ID" value="NZ_CWGJ01000028.1"/>
</dbReference>
<accession>A0A0H5DRS6</accession>